<evidence type="ECO:0000313" key="12">
    <source>
        <dbReference type="Proteomes" id="UP000276349"/>
    </source>
</evidence>
<comment type="similarity">
    <text evidence="3">Belongs to the isocitrate and isopropylmalate dehydrogenases family.</text>
</comment>
<dbReference type="Proteomes" id="UP000276349">
    <property type="component" value="Unassembled WGS sequence"/>
</dbReference>
<evidence type="ECO:0000256" key="6">
    <source>
        <dbReference type="ARBA" id="ARBA00023002"/>
    </source>
</evidence>
<dbReference type="RefSeq" id="WP_126294608.1">
    <property type="nucleotide sequence ID" value="NZ_RXNR01000029.1"/>
</dbReference>
<keyword evidence="12" id="KW-1185">Reference proteome</keyword>
<dbReference type="PANTHER" id="PTHR43275:SF1">
    <property type="entry name" value="D-MALATE DEHYDROGENASE [DECARBOXYLATING]"/>
    <property type="match status" value="1"/>
</dbReference>
<evidence type="ECO:0000313" key="11">
    <source>
        <dbReference type="EMBL" id="RTQ92664.1"/>
    </source>
</evidence>
<keyword evidence="6 11" id="KW-0560">Oxidoreductase</keyword>
<evidence type="ECO:0000256" key="8">
    <source>
        <dbReference type="ARBA" id="ARBA00023211"/>
    </source>
</evidence>
<name>A0A3S0HLZ3_9BACI</name>
<comment type="cofactor">
    <cofactor evidence="2">
        <name>Mg(2+)</name>
        <dbReference type="ChEBI" id="CHEBI:18420"/>
    </cofactor>
</comment>
<gene>
    <name evidence="11" type="ORF">EKG35_11505</name>
</gene>
<dbReference type="InterPro" id="IPR011829">
    <property type="entry name" value="TTC_DH"/>
</dbReference>
<dbReference type="OrthoDB" id="9806254at2"/>
<feature type="domain" description="Isopropylmalate dehydrogenase-like" evidence="10">
    <location>
        <begin position="5"/>
        <end position="345"/>
    </location>
</feature>
<evidence type="ECO:0000256" key="7">
    <source>
        <dbReference type="ARBA" id="ARBA00023027"/>
    </source>
</evidence>
<keyword evidence="7" id="KW-0520">NAD</keyword>
<keyword evidence="8" id="KW-0464">Manganese</keyword>
<evidence type="ECO:0000256" key="5">
    <source>
        <dbReference type="ARBA" id="ARBA00022723"/>
    </source>
</evidence>
<dbReference type="Pfam" id="PF00180">
    <property type="entry name" value="Iso_dh"/>
    <property type="match status" value="1"/>
</dbReference>
<dbReference type="SMART" id="SM01329">
    <property type="entry name" value="Iso_dh"/>
    <property type="match status" value="1"/>
</dbReference>
<proteinExistence type="inferred from homology"/>
<comment type="cofactor">
    <cofactor evidence="1">
        <name>Mn(2+)</name>
        <dbReference type="ChEBI" id="CHEBI:29035"/>
    </cofactor>
</comment>
<dbReference type="InterPro" id="IPR024084">
    <property type="entry name" value="IsoPropMal-DH-like_dom"/>
</dbReference>
<reference evidence="11 12" key="1">
    <citation type="submission" date="2018-12" db="EMBL/GenBank/DDBJ databases">
        <authorList>
            <person name="Yu L."/>
        </authorList>
    </citation>
    <scope>NUCLEOTIDE SEQUENCE [LARGE SCALE GENOMIC DNA]</scope>
    <source>
        <strain evidence="11 12">S5H2222</strain>
    </source>
</reference>
<dbReference type="EMBL" id="RXNR01000029">
    <property type="protein sequence ID" value="RTQ92664.1"/>
    <property type="molecule type" value="Genomic_DNA"/>
</dbReference>
<dbReference type="GO" id="GO:0046553">
    <property type="term" value="F:D-malate dehydrogenase (decarboxylating) (NAD+) activity"/>
    <property type="evidence" value="ECO:0007669"/>
    <property type="project" value="UniProtKB-EC"/>
</dbReference>
<dbReference type="SUPFAM" id="SSF53659">
    <property type="entry name" value="Isocitrate/Isopropylmalate dehydrogenase-like"/>
    <property type="match status" value="1"/>
</dbReference>
<organism evidence="11 12">
    <name type="scientific">Lysinibacillus telephonicus</name>
    <dbReference type="NCBI Taxonomy" id="1714840"/>
    <lineage>
        <taxon>Bacteria</taxon>
        <taxon>Bacillati</taxon>
        <taxon>Bacillota</taxon>
        <taxon>Bacilli</taxon>
        <taxon>Bacillales</taxon>
        <taxon>Bacillaceae</taxon>
        <taxon>Lysinibacillus</taxon>
    </lineage>
</organism>
<dbReference type="GO" id="GO:0000287">
    <property type="term" value="F:magnesium ion binding"/>
    <property type="evidence" value="ECO:0007669"/>
    <property type="project" value="InterPro"/>
</dbReference>
<dbReference type="GO" id="GO:0051287">
    <property type="term" value="F:NAD binding"/>
    <property type="evidence" value="ECO:0007669"/>
    <property type="project" value="InterPro"/>
</dbReference>
<evidence type="ECO:0000256" key="4">
    <source>
        <dbReference type="ARBA" id="ARBA00013126"/>
    </source>
</evidence>
<keyword evidence="5" id="KW-0479">Metal-binding</keyword>
<evidence type="ECO:0000256" key="9">
    <source>
        <dbReference type="ARBA" id="ARBA00049301"/>
    </source>
</evidence>
<evidence type="ECO:0000256" key="2">
    <source>
        <dbReference type="ARBA" id="ARBA00001946"/>
    </source>
</evidence>
<dbReference type="PANTHER" id="PTHR43275">
    <property type="entry name" value="D-MALATE DEHYDROGENASE [DECARBOXYLATING]"/>
    <property type="match status" value="1"/>
</dbReference>
<accession>A0A3S0HLZ3</accession>
<evidence type="ECO:0000256" key="1">
    <source>
        <dbReference type="ARBA" id="ARBA00001936"/>
    </source>
</evidence>
<dbReference type="InterPro" id="IPR019818">
    <property type="entry name" value="IsoCit/isopropylmalate_DH_CS"/>
</dbReference>
<dbReference type="NCBIfam" id="NF006048">
    <property type="entry name" value="PRK08194.1"/>
    <property type="match status" value="1"/>
</dbReference>
<dbReference type="Gene3D" id="3.40.718.10">
    <property type="entry name" value="Isopropylmalate Dehydrogenase"/>
    <property type="match status" value="1"/>
</dbReference>
<dbReference type="EC" id="1.1.1.83" evidence="4"/>
<protein>
    <recommendedName>
        <fullName evidence="4">D-malate dehydrogenase (decarboxylating)</fullName>
        <ecNumber evidence="4">1.1.1.83</ecNumber>
    </recommendedName>
</protein>
<evidence type="ECO:0000259" key="10">
    <source>
        <dbReference type="SMART" id="SM01329"/>
    </source>
</evidence>
<dbReference type="AlphaFoldDB" id="A0A3S0HLZ3"/>
<comment type="caution">
    <text evidence="11">The sequence shown here is derived from an EMBL/GenBank/DDBJ whole genome shotgun (WGS) entry which is preliminary data.</text>
</comment>
<sequence>MRKIDIAVIPGDGIGREVVPESLRILDLLSEIHGGFKFEKKLYPYSCDYYEEHGKMMPDDGFQQLSQHDAIFLGAIGDPKRVPDHIALWQTVIGLRREFQQVINLRPVKSLKGITSPLRGDKNFDFIVVRENSEGEYSQVGGTIHQDNDEIAIQTNVFTRKATEGVIDFAFQLANDRNHKLTSATKSNGLYHSMPFWNRVFTETEAKYEDIETELIHIDALSAFFVTKPESFDVIVASNLFGDILSDLGGAIMGSIGIAPSANINLNGKYPSMFEPVHGSAPDIYGKNIANPIGQLWTAKLMLEHFGYEEIGNLLLNTIEELLVDNVKTPDLGGNYGTTEFIDALFEKLKKQ</sequence>
<dbReference type="NCBIfam" id="TIGR02089">
    <property type="entry name" value="TTC"/>
    <property type="match status" value="1"/>
</dbReference>
<dbReference type="PROSITE" id="PS00470">
    <property type="entry name" value="IDH_IMDH"/>
    <property type="match status" value="1"/>
</dbReference>
<dbReference type="InterPro" id="IPR050501">
    <property type="entry name" value="ICDH/IPMDH"/>
</dbReference>
<comment type="catalytic activity">
    <reaction evidence="9">
        <text>(R)-malate + NAD(+) = pyruvate + CO2 + NADH</text>
        <dbReference type="Rhea" id="RHEA:18365"/>
        <dbReference type="ChEBI" id="CHEBI:15361"/>
        <dbReference type="ChEBI" id="CHEBI:15588"/>
        <dbReference type="ChEBI" id="CHEBI:16526"/>
        <dbReference type="ChEBI" id="CHEBI:57540"/>
        <dbReference type="ChEBI" id="CHEBI:57945"/>
        <dbReference type="EC" id="1.1.1.83"/>
    </reaction>
</comment>
<evidence type="ECO:0000256" key="3">
    <source>
        <dbReference type="ARBA" id="ARBA00007769"/>
    </source>
</evidence>